<feature type="compositionally biased region" description="Pro residues" evidence="1">
    <location>
        <begin position="112"/>
        <end position="124"/>
    </location>
</feature>
<feature type="compositionally biased region" description="Basic residues" evidence="1">
    <location>
        <begin position="126"/>
        <end position="135"/>
    </location>
</feature>
<gene>
    <name evidence="2" type="ORF">POSPLADRAFT_1067698</name>
</gene>
<sequence>MAGPVEHPRRHPNTPRRERVEFLRRKEWTRRISEWIAHSASPEAKQFAHLSHSWIDILAAADADDEYACAHNYTPCEPPSPEEPYVIYTATPRSAATCRDDTPVPTHTHTPPSSPYPPPQPVQRPRPARNPRSRHSSLSSISEEDETALGL</sequence>
<keyword evidence="3" id="KW-1185">Reference proteome</keyword>
<feature type="region of interest" description="Disordered" evidence="1">
    <location>
        <begin position="74"/>
        <end position="151"/>
    </location>
</feature>
<evidence type="ECO:0000313" key="2">
    <source>
        <dbReference type="EMBL" id="OSX58048.1"/>
    </source>
</evidence>
<dbReference type="GeneID" id="36327168"/>
<evidence type="ECO:0000313" key="3">
    <source>
        <dbReference type="Proteomes" id="UP000194127"/>
    </source>
</evidence>
<dbReference type="EMBL" id="KZ110606">
    <property type="protein sequence ID" value="OSX58048.1"/>
    <property type="molecule type" value="Genomic_DNA"/>
</dbReference>
<dbReference type="OrthoDB" id="2747101at2759"/>
<accession>A0A1X6MNX7</accession>
<dbReference type="RefSeq" id="XP_024334842.1">
    <property type="nucleotide sequence ID" value="XM_024482218.1"/>
</dbReference>
<proteinExistence type="predicted"/>
<evidence type="ECO:0000256" key="1">
    <source>
        <dbReference type="SAM" id="MobiDB-lite"/>
    </source>
</evidence>
<feature type="compositionally biased region" description="Acidic residues" evidence="1">
    <location>
        <begin position="142"/>
        <end position="151"/>
    </location>
</feature>
<dbReference type="AlphaFoldDB" id="A0A1X6MNX7"/>
<name>A0A1X6MNX7_9APHY</name>
<dbReference type="Proteomes" id="UP000194127">
    <property type="component" value="Unassembled WGS sequence"/>
</dbReference>
<protein>
    <submittedName>
        <fullName evidence="2">Uncharacterized protein</fullName>
    </submittedName>
</protein>
<organism evidence="2 3">
    <name type="scientific">Postia placenta MAD-698-R-SB12</name>
    <dbReference type="NCBI Taxonomy" id="670580"/>
    <lineage>
        <taxon>Eukaryota</taxon>
        <taxon>Fungi</taxon>
        <taxon>Dikarya</taxon>
        <taxon>Basidiomycota</taxon>
        <taxon>Agaricomycotina</taxon>
        <taxon>Agaricomycetes</taxon>
        <taxon>Polyporales</taxon>
        <taxon>Adustoporiaceae</taxon>
        <taxon>Rhodonia</taxon>
    </lineage>
</organism>
<reference evidence="2 3" key="1">
    <citation type="submission" date="2017-04" db="EMBL/GenBank/DDBJ databases">
        <title>Genome Sequence of the Model Brown-Rot Fungus Postia placenta SB12.</title>
        <authorList>
            <consortium name="DOE Joint Genome Institute"/>
            <person name="Gaskell J."/>
            <person name="Kersten P."/>
            <person name="Larrondo L.F."/>
            <person name="Canessa P."/>
            <person name="Martinez D."/>
            <person name="Hibbett D."/>
            <person name="Schmoll M."/>
            <person name="Kubicek C.P."/>
            <person name="Martinez A.T."/>
            <person name="Yadav J."/>
            <person name="Master E."/>
            <person name="Magnuson J.K."/>
            <person name="James T."/>
            <person name="Yaver D."/>
            <person name="Berka R."/>
            <person name="Labutti K."/>
            <person name="Lipzen A."/>
            <person name="Aerts A."/>
            <person name="Barry K."/>
            <person name="Henrissat B."/>
            <person name="Blanchette R."/>
            <person name="Grigoriev I."/>
            <person name="Cullen D."/>
        </authorList>
    </citation>
    <scope>NUCLEOTIDE SEQUENCE [LARGE SCALE GENOMIC DNA]</scope>
    <source>
        <strain evidence="2 3">MAD-698-R-SB12</strain>
    </source>
</reference>